<comment type="caution">
    <text evidence="2">The sequence shown here is derived from an EMBL/GenBank/DDBJ whole genome shotgun (WGS) entry which is preliminary data.</text>
</comment>
<gene>
    <name evidence="2" type="primary">Tsen2</name>
    <name evidence="2" type="ORF">Anas_04793</name>
</gene>
<keyword evidence="2" id="KW-0540">Nuclease</keyword>
<dbReference type="InterPro" id="IPR006676">
    <property type="entry name" value="tRNA_splic"/>
</dbReference>
<proteinExistence type="predicted"/>
<dbReference type="GO" id="GO:0000214">
    <property type="term" value="C:tRNA-intron endonuclease complex"/>
    <property type="evidence" value="ECO:0007669"/>
    <property type="project" value="TreeGrafter"/>
</dbReference>
<dbReference type="GO" id="GO:0000379">
    <property type="term" value="P:tRNA-type intron splice site recognition and cleavage"/>
    <property type="evidence" value="ECO:0007669"/>
    <property type="project" value="TreeGrafter"/>
</dbReference>
<dbReference type="AlphaFoldDB" id="A0A5N5TFK3"/>
<evidence type="ECO:0000256" key="1">
    <source>
        <dbReference type="SAM" id="MobiDB-lite"/>
    </source>
</evidence>
<feature type="region of interest" description="Disordered" evidence="1">
    <location>
        <begin position="1"/>
        <end position="20"/>
    </location>
</feature>
<sequence length="256" mass="29400">MATMPVVRKKKSKNKNKDSLPVPIGPILEHGIGTQHIYRGLFKYGFVAVHNLEHAKALWENGYFGNGAKLKFRQNTKEVKKDGFPLEILHMTHEEALFLSYTLGVLILTNEEDNEMTIDDMWSSFYKLRKNFPAMYAVYHHMRCKGWVCYIQKDHHFVTLNLWFASSVCGKIHLKMMPIYRIINGLLLLILHVLKGLSNHVSKGLLLVQVLRPRDLTDEDLASIACLKLLKIHVGLAQHWTPGMELPKFEADLPSK</sequence>
<keyword evidence="2" id="KW-0255">Endonuclease</keyword>
<evidence type="ECO:0000313" key="2">
    <source>
        <dbReference type="EMBL" id="KAB7503710.1"/>
    </source>
</evidence>
<dbReference type="Proteomes" id="UP000326759">
    <property type="component" value="Unassembled WGS sequence"/>
</dbReference>
<dbReference type="PANTHER" id="PTHR21227:SF0">
    <property type="entry name" value="TRNA-SPLICING ENDONUCLEASE SUBUNIT SEN2"/>
    <property type="match status" value="1"/>
</dbReference>
<dbReference type="PANTHER" id="PTHR21227">
    <property type="entry name" value="TRNA-SPLICING ENDONUCLEASE SUBUNIT SEN2"/>
    <property type="match status" value="1"/>
</dbReference>
<organism evidence="2 3">
    <name type="scientific">Armadillidium nasatum</name>
    <dbReference type="NCBI Taxonomy" id="96803"/>
    <lineage>
        <taxon>Eukaryota</taxon>
        <taxon>Metazoa</taxon>
        <taxon>Ecdysozoa</taxon>
        <taxon>Arthropoda</taxon>
        <taxon>Crustacea</taxon>
        <taxon>Multicrustacea</taxon>
        <taxon>Malacostraca</taxon>
        <taxon>Eumalacostraca</taxon>
        <taxon>Peracarida</taxon>
        <taxon>Isopoda</taxon>
        <taxon>Oniscidea</taxon>
        <taxon>Crinocheta</taxon>
        <taxon>Armadillidiidae</taxon>
        <taxon>Armadillidium</taxon>
    </lineage>
</organism>
<evidence type="ECO:0000313" key="3">
    <source>
        <dbReference type="Proteomes" id="UP000326759"/>
    </source>
</evidence>
<dbReference type="GO" id="GO:0000213">
    <property type="term" value="F:tRNA-intron lyase activity"/>
    <property type="evidence" value="ECO:0007669"/>
    <property type="project" value="InterPro"/>
</dbReference>
<dbReference type="GO" id="GO:0005737">
    <property type="term" value="C:cytoplasm"/>
    <property type="evidence" value="ECO:0007669"/>
    <property type="project" value="TreeGrafter"/>
</dbReference>
<dbReference type="EMBL" id="SEYY01004632">
    <property type="protein sequence ID" value="KAB7503710.1"/>
    <property type="molecule type" value="Genomic_DNA"/>
</dbReference>
<dbReference type="OrthoDB" id="10249562at2759"/>
<name>A0A5N5TFK3_9CRUS</name>
<reference evidence="2 3" key="1">
    <citation type="journal article" date="2019" name="PLoS Biol.">
        <title>Sex chromosomes control vertical transmission of feminizing Wolbachia symbionts in an isopod.</title>
        <authorList>
            <person name="Becking T."/>
            <person name="Chebbi M.A."/>
            <person name="Giraud I."/>
            <person name="Moumen B."/>
            <person name="Laverre T."/>
            <person name="Caubet Y."/>
            <person name="Peccoud J."/>
            <person name="Gilbert C."/>
            <person name="Cordaux R."/>
        </authorList>
    </citation>
    <scope>NUCLEOTIDE SEQUENCE [LARGE SCALE GENOMIC DNA]</scope>
    <source>
        <strain evidence="2">ANa2</strain>
        <tissue evidence="2">Whole body excluding digestive tract and cuticle</tissue>
    </source>
</reference>
<accession>A0A5N5TFK3</accession>
<keyword evidence="2" id="KW-0378">Hydrolase</keyword>
<keyword evidence="3" id="KW-1185">Reference proteome</keyword>
<protein>
    <submittedName>
        <fullName evidence="2">tRNA-splicing endonuclease subunit Sen2</fullName>
    </submittedName>
</protein>